<accession>A0ABV1YVB8</accession>
<dbReference type="RefSeq" id="WP_352556783.1">
    <property type="nucleotide sequence ID" value="NZ_JAMYQB010000003.1"/>
</dbReference>
<comment type="caution">
    <text evidence="1">The sequence shown here is derived from an EMBL/GenBank/DDBJ whole genome shotgun (WGS) entry which is preliminary data.</text>
</comment>
<proteinExistence type="predicted"/>
<gene>
    <name evidence="1" type="ORF">NKI36_06460</name>
</gene>
<sequence>MLLICHPVNVIASSQSPLRRSTKRRFDPGEAKFSISEAARVMGVSRAYVYRCMLFASIPQDEFEAVLDLVGEKGLTSETAIADEIKRRTGKARVYTESCPHCGGELRRRVR</sequence>
<protein>
    <recommendedName>
        <fullName evidence="3">Helix-turn-helix domain-containing protein</fullName>
    </recommendedName>
</protein>
<evidence type="ECO:0008006" key="3">
    <source>
        <dbReference type="Google" id="ProtNLM"/>
    </source>
</evidence>
<organism evidence="1 2">
    <name type="scientific">Mesorhizobium caraganae</name>
    <dbReference type="NCBI Taxonomy" id="483206"/>
    <lineage>
        <taxon>Bacteria</taxon>
        <taxon>Pseudomonadati</taxon>
        <taxon>Pseudomonadota</taxon>
        <taxon>Alphaproteobacteria</taxon>
        <taxon>Hyphomicrobiales</taxon>
        <taxon>Phyllobacteriaceae</taxon>
        <taxon>Mesorhizobium</taxon>
    </lineage>
</organism>
<dbReference type="Proteomes" id="UP001433071">
    <property type="component" value="Unassembled WGS sequence"/>
</dbReference>
<keyword evidence="2" id="KW-1185">Reference proteome</keyword>
<name>A0ABV1YVB8_9HYPH</name>
<reference evidence="1 2" key="1">
    <citation type="journal article" date="2024" name="Proc. Natl. Acad. Sci. U.S.A.">
        <title>The evolutionary genomics of adaptation to stress in wild rhizobium bacteria.</title>
        <authorList>
            <person name="Kehlet-Delgado H."/>
            <person name="Montoya A.P."/>
            <person name="Jensen K.T."/>
            <person name="Wendlandt C.E."/>
            <person name="Dexheimer C."/>
            <person name="Roberts M."/>
            <person name="Torres Martinez L."/>
            <person name="Friesen M.L."/>
            <person name="Griffitts J.S."/>
            <person name="Porter S.S."/>
        </authorList>
    </citation>
    <scope>NUCLEOTIDE SEQUENCE [LARGE SCALE GENOMIC DNA]</scope>
    <source>
        <strain evidence="1 2">M0641</strain>
    </source>
</reference>
<evidence type="ECO:0000313" key="2">
    <source>
        <dbReference type="Proteomes" id="UP001433071"/>
    </source>
</evidence>
<dbReference type="EMBL" id="JAMYQB010000003">
    <property type="protein sequence ID" value="MER9403690.1"/>
    <property type="molecule type" value="Genomic_DNA"/>
</dbReference>
<evidence type="ECO:0000313" key="1">
    <source>
        <dbReference type="EMBL" id="MER9403690.1"/>
    </source>
</evidence>